<organism evidence="1 2">
    <name type="scientific">[Clostridium] leptum CAG:27</name>
    <dbReference type="NCBI Taxonomy" id="1263068"/>
    <lineage>
        <taxon>Bacteria</taxon>
        <taxon>Bacillati</taxon>
        <taxon>Bacillota</taxon>
        <taxon>Clostridia</taxon>
        <taxon>Eubacteriales</taxon>
        <taxon>Oscillospiraceae</taxon>
        <taxon>Oscillospiraceae incertae sedis</taxon>
    </lineage>
</organism>
<gene>
    <name evidence="1" type="ORF">BN578_00917</name>
</gene>
<dbReference type="PANTHER" id="PTHR35332">
    <property type="entry name" value="REGULATION OF ENOLASE PROTEIN 1"/>
    <property type="match status" value="1"/>
</dbReference>
<sequence>MLQFEWMNESSIEKSGDCWKIFASPKSDFFCNNETVGKEGITPASLSNAPFYYTEVSGDFVMRVKVSLDFKSTYDSSSIMVMHDDKNWAKACFELTDFNTHAVVSVVTTNGYSDDANGCNIDVKSVWLQVCRVGQSFAFHYSTDGEKFYMMRFFHLPAEETIKVGLLAQSPTGDGGLRIYENLTMKKYSVKNIRMGE</sequence>
<evidence type="ECO:0000313" key="1">
    <source>
        <dbReference type="EMBL" id="CDC05388.1"/>
    </source>
</evidence>
<proteinExistence type="predicted"/>
<dbReference type="InterPro" id="IPR009784">
    <property type="entry name" value="DUF1349"/>
</dbReference>
<dbReference type="EMBL" id="CBEP010000110">
    <property type="protein sequence ID" value="CDC05388.1"/>
    <property type="molecule type" value="Genomic_DNA"/>
</dbReference>
<evidence type="ECO:0008006" key="3">
    <source>
        <dbReference type="Google" id="ProtNLM"/>
    </source>
</evidence>
<protein>
    <recommendedName>
        <fullName evidence="3">DUF1349 domain-containing protein</fullName>
    </recommendedName>
</protein>
<name>R6N068_9FIRM</name>
<dbReference type="AlphaFoldDB" id="R6N068"/>
<reference evidence="1" key="1">
    <citation type="submission" date="2012-11" db="EMBL/GenBank/DDBJ databases">
        <title>Dependencies among metagenomic species, viruses, plasmids and units of genetic variation.</title>
        <authorList>
            <person name="Nielsen H.B."/>
            <person name="Almeida M."/>
            <person name="Juncker A.S."/>
            <person name="Rasmussen S."/>
            <person name="Li J."/>
            <person name="Sunagawa S."/>
            <person name="Plichta D."/>
            <person name="Gautier L."/>
            <person name="Le Chatelier E."/>
            <person name="Peletier E."/>
            <person name="Bonde I."/>
            <person name="Nielsen T."/>
            <person name="Manichanh C."/>
            <person name="Arumugam M."/>
            <person name="Batto J."/>
            <person name="Santos M.B.Q.D."/>
            <person name="Blom N."/>
            <person name="Borruel N."/>
            <person name="Burgdorf K.S."/>
            <person name="Boumezbeur F."/>
            <person name="Casellas F."/>
            <person name="Dore J."/>
            <person name="Guarner F."/>
            <person name="Hansen T."/>
            <person name="Hildebrand F."/>
            <person name="Kaas R.S."/>
            <person name="Kennedy S."/>
            <person name="Kristiansen K."/>
            <person name="Kultima J.R."/>
            <person name="Leonard P."/>
            <person name="Levenez F."/>
            <person name="Lund O."/>
            <person name="Moumen B."/>
            <person name="Le Paslier D."/>
            <person name="Pons N."/>
            <person name="Pedersen O."/>
            <person name="Prifti E."/>
            <person name="Qin J."/>
            <person name="Raes J."/>
            <person name="Tap J."/>
            <person name="Tims S."/>
            <person name="Ussery D.W."/>
            <person name="Yamada T."/>
            <person name="MetaHit consortium"/>
            <person name="Renault P."/>
            <person name="Sicheritz-Ponten T."/>
            <person name="Bork P."/>
            <person name="Wang J."/>
            <person name="Brunak S."/>
            <person name="Ehrlich S.D."/>
        </authorList>
    </citation>
    <scope>NUCLEOTIDE SEQUENCE [LARGE SCALE GENOMIC DNA]</scope>
</reference>
<dbReference type="Pfam" id="PF07081">
    <property type="entry name" value="DUF1349"/>
    <property type="match status" value="1"/>
</dbReference>
<dbReference type="Proteomes" id="UP000018168">
    <property type="component" value="Unassembled WGS sequence"/>
</dbReference>
<accession>R6N068</accession>
<dbReference type="Gene3D" id="2.60.120.200">
    <property type="match status" value="1"/>
</dbReference>
<dbReference type="PANTHER" id="PTHR35332:SF2">
    <property type="entry name" value="REGULATION OF ENOLASE PROTEIN 1"/>
    <property type="match status" value="1"/>
</dbReference>
<dbReference type="SUPFAM" id="SSF49899">
    <property type="entry name" value="Concanavalin A-like lectins/glucanases"/>
    <property type="match status" value="1"/>
</dbReference>
<comment type="caution">
    <text evidence="1">The sequence shown here is derived from an EMBL/GenBank/DDBJ whole genome shotgun (WGS) entry which is preliminary data.</text>
</comment>
<dbReference type="InterPro" id="IPR013320">
    <property type="entry name" value="ConA-like_dom_sf"/>
</dbReference>
<evidence type="ECO:0000313" key="2">
    <source>
        <dbReference type="Proteomes" id="UP000018168"/>
    </source>
</evidence>